<dbReference type="AlphaFoldDB" id="A0A081BZ12"/>
<organism evidence="1">
    <name type="scientific">Vecturithrix granuli</name>
    <dbReference type="NCBI Taxonomy" id="1499967"/>
    <lineage>
        <taxon>Bacteria</taxon>
        <taxon>Candidatus Moduliflexota</taxon>
        <taxon>Candidatus Vecturitrichia</taxon>
        <taxon>Candidatus Vecturitrichales</taxon>
        <taxon>Candidatus Vecturitrichaceae</taxon>
        <taxon>Candidatus Vecturithrix</taxon>
    </lineage>
</organism>
<dbReference type="HOGENOM" id="CLU_721127_0_0_0"/>
<sequence length="407" mass="46971">MHIHTQLFLGHQEQQEFSAHEVRQKILNAKKFANIQRLMIWTDDRPETYQPLVALCREHEIQPYLWFPVLADIPGYPSQEQMMVLNHEQQRGYGHLGRWEKLGAGEEQFLFLCPNTRPALADVFEIYKTLVGQVDFDGVFLDRVRYPSCANGFESLFTCFCDACQQRFAELYDEPLDEYIPGIRVLLDRLQQFNDHDLEQCMQLDDLWGCGDLDQFFVFRAHNITCAVKIFTEYAGLQGKQIGLDLFTPSLSPFVSQDYRLLSACCDWIKPMSYCHAIGPAGVPLEIACLLRALHSLCPKVSDSQRIAFCARILNVPLPETEELILQRGIPETFVAHELEKIRSFALPEKIEIYPGVEMVKHPHFDLNIDQQILEKYLAAIAGKVDGFVASWNLLYIPDEHWKLMEQ</sequence>
<keyword evidence="2" id="KW-1185">Reference proteome</keyword>
<dbReference type="Proteomes" id="UP000030661">
    <property type="component" value="Unassembled WGS sequence"/>
</dbReference>
<proteinExistence type="predicted"/>
<protein>
    <recommendedName>
        <fullName evidence="3">Glycosyl hydrolase-like 10 domain-containing protein</fullName>
    </recommendedName>
</protein>
<accession>A0A081BZ12</accession>
<dbReference type="eggNOG" id="ENOG502ZBA5">
    <property type="taxonomic scope" value="Bacteria"/>
</dbReference>
<name>A0A081BZ12_VECG1</name>
<evidence type="ECO:0000313" key="2">
    <source>
        <dbReference type="Proteomes" id="UP000030661"/>
    </source>
</evidence>
<evidence type="ECO:0008006" key="3">
    <source>
        <dbReference type="Google" id="ProtNLM"/>
    </source>
</evidence>
<evidence type="ECO:0000313" key="1">
    <source>
        <dbReference type="EMBL" id="GAK57567.1"/>
    </source>
</evidence>
<gene>
    <name evidence="1" type="ORF">U27_04534</name>
</gene>
<reference evidence="1" key="1">
    <citation type="journal article" date="2015" name="PeerJ">
        <title>First genomic representation of candidate bacterial phylum KSB3 points to enhanced environmental sensing as a trigger of wastewater bulking.</title>
        <authorList>
            <person name="Sekiguchi Y."/>
            <person name="Ohashi A."/>
            <person name="Parks D.H."/>
            <person name="Yamauchi T."/>
            <person name="Tyson G.W."/>
            <person name="Hugenholtz P."/>
        </authorList>
    </citation>
    <scope>NUCLEOTIDE SEQUENCE [LARGE SCALE GENOMIC DNA]</scope>
</reference>
<dbReference type="EMBL" id="DF820466">
    <property type="protein sequence ID" value="GAK57567.1"/>
    <property type="molecule type" value="Genomic_DNA"/>
</dbReference>
<dbReference type="STRING" id="1499967.U27_04534"/>
<dbReference type="Gene3D" id="3.20.20.80">
    <property type="entry name" value="Glycosidases"/>
    <property type="match status" value="1"/>
</dbReference>